<reference evidence="2" key="1">
    <citation type="submission" date="2019-03" db="EMBL/GenBank/DDBJ databases">
        <title>Lake Tanganyika Metagenome-Assembled Genomes (MAGs).</title>
        <authorList>
            <person name="Tran P."/>
        </authorList>
    </citation>
    <scope>NUCLEOTIDE SEQUENCE</scope>
    <source>
        <strain evidence="2">K_DeepCast_150m_m2_040</strain>
    </source>
</reference>
<dbReference type="AlphaFoldDB" id="A0A937XFY8"/>
<sequence>MGNAPKAVADIVDRFRNPSDFCCSGQHKETDLRNEFLDPFFEALGWDVSNKAGLTEVFKPVIHEESIKIAGATTAPDCTFRIGVRRVFFAEARKHAGHRTQERGVLRVSRTTHAD</sequence>
<proteinExistence type="predicted"/>
<feature type="region of interest" description="Disordered" evidence="1">
    <location>
        <begin position="95"/>
        <end position="115"/>
    </location>
</feature>
<dbReference type="Proteomes" id="UP000779900">
    <property type="component" value="Unassembled WGS sequence"/>
</dbReference>
<evidence type="ECO:0000313" key="2">
    <source>
        <dbReference type="EMBL" id="MBM3333005.1"/>
    </source>
</evidence>
<evidence type="ECO:0000313" key="3">
    <source>
        <dbReference type="Proteomes" id="UP000779900"/>
    </source>
</evidence>
<feature type="compositionally biased region" description="Basic and acidic residues" evidence="1">
    <location>
        <begin position="95"/>
        <end position="105"/>
    </location>
</feature>
<gene>
    <name evidence="2" type="ORF">FJY68_14370</name>
</gene>
<name>A0A937XFY8_UNCW3</name>
<evidence type="ECO:0000256" key="1">
    <source>
        <dbReference type="SAM" id="MobiDB-lite"/>
    </source>
</evidence>
<dbReference type="EMBL" id="VGIR01000208">
    <property type="protein sequence ID" value="MBM3333005.1"/>
    <property type="molecule type" value="Genomic_DNA"/>
</dbReference>
<organism evidence="2 3">
    <name type="scientific">candidate division WOR-3 bacterium</name>
    <dbReference type="NCBI Taxonomy" id="2052148"/>
    <lineage>
        <taxon>Bacteria</taxon>
        <taxon>Bacteria division WOR-3</taxon>
    </lineage>
</organism>
<comment type="caution">
    <text evidence="2">The sequence shown here is derived from an EMBL/GenBank/DDBJ whole genome shotgun (WGS) entry which is preliminary data.</text>
</comment>
<protein>
    <submittedName>
        <fullName evidence="2">Uncharacterized protein</fullName>
    </submittedName>
</protein>
<accession>A0A937XFY8</accession>